<keyword evidence="2 6" id="KW-0949">S-adenosyl-L-methionine</keyword>
<dbReference type="NCBIfam" id="TIGR04337">
    <property type="entry name" value="AmmeMemoSam_rS"/>
    <property type="match status" value="1"/>
</dbReference>
<evidence type="ECO:0000313" key="8">
    <source>
        <dbReference type="EMBL" id="SDL84535.1"/>
    </source>
</evidence>
<dbReference type="SFLD" id="SFLDS00029">
    <property type="entry name" value="Radical_SAM"/>
    <property type="match status" value="1"/>
</dbReference>
<accession>A0A1G9NF24</accession>
<gene>
    <name evidence="8" type="ORF">SAMN04488692_11040</name>
</gene>
<feature type="binding site" evidence="6">
    <location>
        <position position="94"/>
    </location>
    <ligand>
        <name>[4Fe-4S] cluster</name>
        <dbReference type="ChEBI" id="CHEBI:49883"/>
        <note>4Fe-4S-S-AdoMet</note>
    </ligand>
</feature>
<dbReference type="SFLD" id="SFLDG01101">
    <property type="entry name" value="Uncharacterised_Radical_SAM_Su"/>
    <property type="match status" value="1"/>
</dbReference>
<dbReference type="PROSITE" id="PS51918">
    <property type="entry name" value="RADICAL_SAM"/>
    <property type="match status" value="1"/>
</dbReference>
<dbReference type="OrthoDB" id="9782387at2"/>
<evidence type="ECO:0000256" key="5">
    <source>
        <dbReference type="ARBA" id="ARBA00023014"/>
    </source>
</evidence>
<dbReference type="RefSeq" id="WP_089759978.1">
    <property type="nucleotide sequence ID" value="NZ_FNGO01000010.1"/>
</dbReference>
<dbReference type="EMBL" id="FNGO01000010">
    <property type="protein sequence ID" value="SDL84535.1"/>
    <property type="molecule type" value="Genomic_DNA"/>
</dbReference>
<evidence type="ECO:0000313" key="9">
    <source>
        <dbReference type="Proteomes" id="UP000199476"/>
    </source>
</evidence>
<proteinExistence type="predicted"/>
<dbReference type="Gene3D" id="3.20.20.70">
    <property type="entry name" value="Aldolase class I"/>
    <property type="match status" value="1"/>
</dbReference>
<dbReference type="InterPro" id="IPR006638">
    <property type="entry name" value="Elp3/MiaA/NifB-like_rSAM"/>
</dbReference>
<dbReference type="STRING" id="321763.SAMN04488692_11040"/>
<feature type="binding site" evidence="6">
    <location>
        <position position="87"/>
    </location>
    <ligand>
        <name>[4Fe-4S] cluster</name>
        <dbReference type="ChEBI" id="CHEBI:49883"/>
        <note>4Fe-4S-S-AdoMet</note>
    </ligand>
</feature>
<dbReference type="SUPFAM" id="SSF102114">
    <property type="entry name" value="Radical SAM enzymes"/>
    <property type="match status" value="1"/>
</dbReference>
<evidence type="ECO:0000256" key="4">
    <source>
        <dbReference type="ARBA" id="ARBA00023004"/>
    </source>
</evidence>
<dbReference type="InterPro" id="IPR027596">
    <property type="entry name" value="AmmeMemoSam_rS"/>
</dbReference>
<dbReference type="SMART" id="SM00729">
    <property type="entry name" value="Elp3"/>
    <property type="match status" value="1"/>
</dbReference>
<dbReference type="PANTHER" id="PTHR30352:SF5">
    <property type="entry name" value="PYRUVATE FORMATE-LYASE 1-ACTIVATING ENZYME"/>
    <property type="match status" value="1"/>
</dbReference>
<evidence type="ECO:0000256" key="1">
    <source>
        <dbReference type="ARBA" id="ARBA00022485"/>
    </source>
</evidence>
<evidence type="ECO:0000256" key="6">
    <source>
        <dbReference type="PIRSR" id="PIRSR004869-50"/>
    </source>
</evidence>
<sequence>MNSEVEREAEHYKSVNEDELICELCPHSCRLASGDKGICRVRENQSGRLYSLNYGQVTSAAMDPIEKKPLYHFQPGTSTLSLGTWGCNLTCSFCQNWRISQGNPTARNYSPAGIVELALDKNSSTISFTYSEPIVWYEFIEDTAPLADEHDLDLILVTNGFINRSPLKKLIPHISACNVDLKAMNADFYRQNCGGGDPEHVRRTIEELFSAGIHVEVTYLLIPGENDDREELIELCEFLQELNPGIPLHISRYFPRHQFKRQKTPDETLKGSYELASSMLDHVYLGNIDLPDVRTTFCPDCGAEVIDRSYYNLKNKLQAGNCPDCGAEIYGVF</sequence>
<dbReference type="InterPro" id="IPR007197">
    <property type="entry name" value="rSAM"/>
</dbReference>
<keyword evidence="3 6" id="KW-0479">Metal-binding</keyword>
<reference evidence="8 9" key="1">
    <citation type="submission" date="2016-10" db="EMBL/GenBank/DDBJ databases">
        <authorList>
            <person name="de Groot N.N."/>
        </authorList>
    </citation>
    <scope>NUCLEOTIDE SEQUENCE [LARGE SCALE GENOMIC DNA]</scope>
    <source>
        <strain evidence="8 9">SLAS-1</strain>
    </source>
</reference>
<dbReference type="InterPro" id="IPR034457">
    <property type="entry name" value="Organic_radical-activating"/>
</dbReference>
<protein>
    <submittedName>
        <fullName evidence="8">Pyruvate formate lyase activating enzyme</fullName>
    </submittedName>
</protein>
<dbReference type="PANTHER" id="PTHR30352">
    <property type="entry name" value="PYRUVATE FORMATE-LYASE-ACTIVATING ENZYME"/>
    <property type="match status" value="1"/>
</dbReference>
<comment type="cofactor">
    <cofactor evidence="6">
        <name>[4Fe-4S] cluster</name>
        <dbReference type="ChEBI" id="CHEBI:49883"/>
    </cofactor>
    <text evidence="6">Binds 1 [4Fe-4S] cluster. The cluster is coordinated with 3 cysteines and an exchangeable S-adenosyl-L-methionine.</text>
</comment>
<dbReference type="GO" id="GO:0016829">
    <property type="term" value="F:lyase activity"/>
    <property type="evidence" value="ECO:0007669"/>
    <property type="project" value="UniProtKB-KW"/>
</dbReference>
<dbReference type="Pfam" id="PF04055">
    <property type="entry name" value="Radical_SAM"/>
    <property type="match status" value="1"/>
</dbReference>
<organism evidence="8 9">
    <name type="scientific">Halarsenatibacter silvermanii</name>
    <dbReference type="NCBI Taxonomy" id="321763"/>
    <lineage>
        <taxon>Bacteria</taxon>
        <taxon>Bacillati</taxon>
        <taxon>Bacillota</taxon>
        <taxon>Clostridia</taxon>
        <taxon>Halanaerobiales</taxon>
        <taxon>Halarsenatibacteraceae</taxon>
        <taxon>Halarsenatibacter</taxon>
    </lineage>
</organism>
<keyword evidence="1" id="KW-0004">4Fe-4S</keyword>
<keyword evidence="4 6" id="KW-0408">Iron</keyword>
<keyword evidence="8" id="KW-0456">Lyase</keyword>
<name>A0A1G9NF24_9FIRM</name>
<dbReference type="AlphaFoldDB" id="A0A1G9NF24"/>
<evidence type="ECO:0000259" key="7">
    <source>
        <dbReference type="PROSITE" id="PS51918"/>
    </source>
</evidence>
<dbReference type="InterPro" id="IPR013785">
    <property type="entry name" value="Aldolase_TIM"/>
</dbReference>
<dbReference type="InterPro" id="IPR016431">
    <property type="entry name" value="Pyrv-formate_lyase-activ_prd"/>
</dbReference>
<dbReference type="GO" id="GO:0051539">
    <property type="term" value="F:4 iron, 4 sulfur cluster binding"/>
    <property type="evidence" value="ECO:0007669"/>
    <property type="project" value="UniProtKB-KW"/>
</dbReference>
<keyword evidence="9" id="KW-1185">Reference proteome</keyword>
<feature type="binding site" evidence="6">
    <location>
        <position position="91"/>
    </location>
    <ligand>
        <name>[4Fe-4S] cluster</name>
        <dbReference type="ChEBI" id="CHEBI:49883"/>
        <note>4Fe-4S-S-AdoMet</note>
    </ligand>
</feature>
<evidence type="ECO:0000256" key="3">
    <source>
        <dbReference type="ARBA" id="ARBA00022723"/>
    </source>
</evidence>
<dbReference type="Proteomes" id="UP000199476">
    <property type="component" value="Unassembled WGS sequence"/>
</dbReference>
<dbReference type="CDD" id="cd01335">
    <property type="entry name" value="Radical_SAM"/>
    <property type="match status" value="1"/>
</dbReference>
<evidence type="ECO:0000256" key="2">
    <source>
        <dbReference type="ARBA" id="ARBA00022691"/>
    </source>
</evidence>
<feature type="domain" description="Radical SAM core" evidence="7">
    <location>
        <begin position="72"/>
        <end position="289"/>
    </location>
</feature>
<keyword evidence="5 6" id="KW-0411">Iron-sulfur</keyword>
<dbReference type="GO" id="GO:0046872">
    <property type="term" value="F:metal ion binding"/>
    <property type="evidence" value="ECO:0007669"/>
    <property type="project" value="UniProtKB-KW"/>
</dbReference>
<keyword evidence="8" id="KW-0670">Pyruvate</keyword>
<dbReference type="InterPro" id="IPR058240">
    <property type="entry name" value="rSAM_sf"/>
</dbReference>
<dbReference type="PIRSF" id="PIRSF004869">
    <property type="entry name" value="PflX_prd"/>
    <property type="match status" value="1"/>
</dbReference>